<proteinExistence type="predicted"/>
<dbReference type="AlphaFoldDB" id="A0A2C9D5W8"/>
<evidence type="ECO:0000313" key="1">
    <source>
        <dbReference type="EMBL" id="SON55538.1"/>
    </source>
</evidence>
<dbReference type="EMBL" id="LT960614">
    <property type="protein sequence ID" value="SON55538.1"/>
    <property type="molecule type" value="Genomic_DNA"/>
</dbReference>
<gene>
    <name evidence="1" type="ORF">HDIA_1997</name>
</gene>
<dbReference type="KEGG" id="hdi:HDIA_1997"/>
<dbReference type="OrthoDB" id="7834326at2"/>
<protein>
    <submittedName>
        <fullName evidence="1">Major tail tube protein</fullName>
    </submittedName>
</protein>
<dbReference type="InterPro" id="IPR006498">
    <property type="entry name" value="Tail_tube"/>
</dbReference>
<dbReference type="Pfam" id="PF04985">
    <property type="entry name" value="Phage_tube"/>
    <property type="match status" value="1"/>
</dbReference>
<sequence>MQPLYVLQAVDVRRATVAGSSRATTVQKLVIPPIKFMNANHNPGGGVMSVDFTLPRTEPIEPTFMVKGIDTDIFDGMGFADEWTFAGAFRDKQSGAMVPMRAVIKGAISEWEPDESDPADFIGCNHIFKEVTHFDLTMDGKELYYIDFWERVLRVSGNDLFADIRSALGA</sequence>
<organism evidence="1 2">
    <name type="scientific">Hartmannibacter diazotrophicus</name>
    <dbReference type="NCBI Taxonomy" id="1482074"/>
    <lineage>
        <taxon>Bacteria</taxon>
        <taxon>Pseudomonadati</taxon>
        <taxon>Pseudomonadota</taxon>
        <taxon>Alphaproteobacteria</taxon>
        <taxon>Hyphomicrobiales</taxon>
        <taxon>Pleomorphomonadaceae</taxon>
        <taxon>Hartmannibacter</taxon>
    </lineage>
</organism>
<dbReference type="Proteomes" id="UP000223606">
    <property type="component" value="Chromosome 1"/>
</dbReference>
<reference evidence="2" key="1">
    <citation type="submission" date="2017-09" db="EMBL/GenBank/DDBJ databases">
        <title>Genome sequence of Nannocystis excedens DSM 71.</title>
        <authorList>
            <person name="Blom J."/>
        </authorList>
    </citation>
    <scope>NUCLEOTIDE SEQUENCE [LARGE SCALE GENOMIC DNA]</scope>
    <source>
        <strain evidence="2">type strain: E19</strain>
    </source>
</reference>
<keyword evidence="2" id="KW-1185">Reference proteome</keyword>
<dbReference type="RefSeq" id="WP_099556037.1">
    <property type="nucleotide sequence ID" value="NZ_LT960614.1"/>
</dbReference>
<name>A0A2C9D5W8_9HYPH</name>
<evidence type="ECO:0000313" key="2">
    <source>
        <dbReference type="Proteomes" id="UP000223606"/>
    </source>
</evidence>
<accession>A0A2C9D5W8</accession>